<dbReference type="RefSeq" id="WP_251261938.1">
    <property type="nucleotide sequence ID" value="NZ_JAMQGP010000006.1"/>
</dbReference>
<evidence type="ECO:0000313" key="2">
    <source>
        <dbReference type="Proteomes" id="UP001165393"/>
    </source>
</evidence>
<sequence>MNSFEEQIKSEITMCIMPFWMYKASDQQNGGYWGSVLANGFIDKNADKGGIFHARLLWSFSSAYECFRTESYKEHAIRCYAFIASKLTSETGLELVWSQTLGERFATHEDYLVTQCYYLYAISKYEQVISPHLGKSKKIFAHLENLFTEYLLKKGKAGELWRGYLHMLEAVDAYLQVDPNNLSAQSVFSGLFERASQLLRTIDDEQISSLNWGRISATSWLLSTYYQAHSTLLSNMSIEPIAQSLRTKVAQEMEMQQQPGIPLCQLDSTRYGWVQAEAMVSLWFYAKDSLGHGRSNTLLKQWQFIRERISDHQFGEWRIEALKEDTQGSTLEKAGFWKCPYHNLRACLTIYKELFASKTTLRETQCK</sequence>
<dbReference type="GO" id="GO:0005975">
    <property type="term" value="P:carbohydrate metabolic process"/>
    <property type="evidence" value="ECO:0007669"/>
    <property type="project" value="InterPro"/>
</dbReference>
<dbReference type="EMBL" id="JAMQGP010000006">
    <property type="protein sequence ID" value="MCM2680496.1"/>
    <property type="molecule type" value="Genomic_DNA"/>
</dbReference>
<reference evidence="1 2" key="1">
    <citation type="journal article" date="2013" name="Antonie Van Leeuwenhoek">
        <title>Echinimonas agarilytica gen. nov., sp. nov., a new gammaproteobacterium isolated from the sea urchin Strongylocentrotus intermedius.</title>
        <authorList>
            <person name="Nedashkovskaya O.I."/>
            <person name="Stenkova A.M."/>
            <person name="Zhukova N.V."/>
            <person name="Van Trappen S."/>
            <person name="Lee J.S."/>
            <person name="Kim S.B."/>
        </authorList>
    </citation>
    <scope>NUCLEOTIDE SEQUENCE [LARGE SCALE GENOMIC DNA]</scope>
    <source>
        <strain evidence="1 2">KMM 6351</strain>
    </source>
</reference>
<gene>
    <name evidence="1" type="ORF">NAF29_12585</name>
</gene>
<dbReference type="AlphaFoldDB" id="A0AA41W8X1"/>
<proteinExistence type="predicted"/>
<dbReference type="InterPro" id="IPR012341">
    <property type="entry name" value="6hp_glycosidase-like_sf"/>
</dbReference>
<name>A0AA41W8X1_9GAMM</name>
<organism evidence="1 2">
    <name type="scientific">Echinimonas agarilytica</name>
    <dbReference type="NCBI Taxonomy" id="1215918"/>
    <lineage>
        <taxon>Bacteria</taxon>
        <taxon>Pseudomonadati</taxon>
        <taxon>Pseudomonadota</taxon>
        <taxon>Gammaproteobacteria</taxon>
        <taxon>Alteromonadales</taxon>
        <taxon>Echinimonadaceae</taxon>
        <taxon>Echinimonas</taxon>
    </lineage>
</organism>
<comment type="caution">
    <text evidence="1">The sequence shown here is derived from an EMBL/GenBank/DDBJ whole genome shotgun (WGS) entry which is preliminary data.</text>
</comment>
<dbReference type="Proteomes" id="UP001165393">
    <property type="component" value="Unassembled WGS sequence"/>
</dbReference>
<dbReference type="InterPro" id="IPR008928">
    <property type="entry name" value="6-hairpin_glycosidase_sf"/>
</dbReference>
<dbReference type="Gene3D" id="1.50.10.10">
    <property type="match status" value="1"/>
</dbReference>
<dbReference type="SUPFAM" id="SSF48208">
    <property type="entry name" value="Six-hairpin glycosidases"/>
    <property type="match status" value="1"/>
</dbReference>
<dbReference type="PANTHER" id="PTHR15108">
    <property type="entry name" value="N-ACYLGLUCOSAMINE-2-EPIMERASE"/>
    <property type="match status" value="1"/>
</dbReference>
<accession>A0AA41W8X1</accession>
<evidence type="ECO:0000313" key="1">
    <source>
        <dbReference type="EMBL" id="MCM2680496.1"/>
    </source>
</evidence>
<keyword evidence="2" id="KW-1185">Reference proteome</keyword>
<protein>
    <submittedName>
        <fullName evidence="1">AGE family epimerase/isomerase</fullName>
    </submittedName>
</protein>